<evidence type="ECO:0000256" key="6">
    <source>
        <dbReference type="ARBA" id="ARBA00023136"/>
    </source>
</evidence>
<feature type="transmembrane region" description="Helical" evidence="7">
    <location>
        <begin position="83"/>
        <end position="104"/>
    </location>
</feature>
<evidence type="ECO:0000256" key="4">
    <source>
        <dbReference type="ARBA" id="ARBA00022692"/>
    </source>
</evidence>
<dbReference type="Pfam" id="PF02397">
    <property type="entry name" value="Bac_transf"/>
    <property type="match status" value="1"/>
</dbReference>
<dbReference type="RefSeq" id="WP_161158032.1">
    <property type="nucleotide sequence ID" value="NZ_WEKT01000060.1"/>
</dbReference>
<feature type="domain" description="Bacterial sugar transferase" evidence="8">
    <location>
        <begin position="277"/>
        <end position="459"/>
    </location>
</feature>
<dbReference type="PANTHER" id="PTHR30576">
    <property type="entry name" value="COLANIC BIOSYNTHESIS UDP-GLUCOSE LIPID CARRIER TRANSFERASE"/>
    <property type="match status" value="1"/>
</dbReference>
<evidence type="ECO:0000256" key="7">
    <source>
        <dbReference type="SAM" id="Phobius"/>
    </source>
</evidence>
<dbReference type="Gene3D" id="3.40.50.720">
    <property type="entry name" value="NAD(P)-binding Rossmann-like Domain"/>
    <property type="match status" value="1"/>
</dbReference>
<comment type="caution">
    <text evidence="9">The sequence shown here is derived from an EMBL/GenBank/DDBJ whole genome shotgun (WGS) entry which is preliminary data.</text>
</comment>
<dbReference type="AlphaFoldDB" id="A0A7X4LP23"/>
<dbReference type="GO" id="GO:0009242">
    <property type="term" value="P:colanic acid biosynthetic process"/>
    <property type="evidence" value="ECO:0007669"/>
    <property type="project" value="TreeGrafter"/>
</dbReference>
<accession>A0A7X4LP23</accession>
<organism evidence="9 10">
    <name type="scientific">Vibrio eleionomae</name>
    <dbReference type="NCBI Taxonomy" id="2653505"/>
    <lineage>
        <taxon>Bacteria</taxon>
        <taxon>Pseudomonadati</taxon>
        <taxon>Pseudomonadota</taxon>
        <taxon>Gammaproteobacteria</taxon>
        <taxon>Vibrionales</taxon>
        <taxon>Vibrionaceae</taxon>
        <taxon>Vibrio</taxon>
    </lineage>
</organism>
<dbReference type="Proteomes" id="UP000462621">
    <property type="component" value="Unassembled WGS sequence"/>
</dbReference>
<name>A0A7X4LP23_9VIBR</name>
<evidence type="ECO:0000259" key="8">
    <source>
        <dbReference type="Pfam" id="PF02397"/>
    </source>
</evidence>
<dbReference type="InterPro" id="IPR017464">
    <property type="entry name" value="Sugar_tfrase_EpsB_2"/>
</dbReference>
<feature type="transmembrane region" description="Helical" evidence="7">
    <location>
        <begin position="50"/>
        <end position="71"/>
    </location>
</feature>
<dbReference type="NCBIfam" id="TIGR03013">
    <property type="entry name" value="EpsB_2"/>
    <property type="match status" value="1"/>
</dbReference>
<dbReference type="PANTHER" id="PTHR30576:SF21">
    <property type="entry name" value="UDP-GLUCOSE:UNDECAPRENYL-PHOSPHATE GLUCOSE-1-PHOSPHATE TRANSFERASE"/>
    <property type="match status" value="1"/>
</dbReference>
<keyword evidence="5 7" id="KW-1133">Transmembrane helix</keyword>
<feature type="transmembrane region" description="Helical" evidence="7">
    <location>
        <begin position="12"/>
        <end position="30"/>
    </location>
</feature>
<gene>
    <name evidence="9" type="ORF">F9817_20355</name>
</gene>
<keyword evidence="4 7" id="KW-0812">Transmembrane</keyword>
<evidence type="ECO:0000313" key="9">
    <source>
        <dbReference type="EMBL" id="MZI95535.1"/>
    </source>
</evidence>
<feature type="transmembrane region" description="Helical" evidence="7">
    <location>
        <begin position="281"/>
        <end position="301"/>
    </location>
</feature>
<dbReference type="GO" id="GO:0016020">
    <property type="term" value="C:membrane"/>
    <property type="evidence" value="ECO:0007669"/>
    <property type="project" value="UniProtKB-SubCell"/>
</dbReference>
<evidence type="ECO:0000313" key="10">
    <source>
        <dbReference type="Proteomes" id="UP000462621"/>
    </source>
</evidence>
<keyword evidence="3 9" id="KW-0808">Transferase</keyword>
<evidence type="ECO:0000256" key="5">
    <source>
        <dbReference type="ARBA" id="ARBA00022989"/>
    </source>
</evidence>
<evidence type="ECO:0000256" key="3">
    <source>
        <dbReference type="ARBA" id="ARBA00022679"/>
    </source>
</evidence>
<reference evidence="9 10" key="1">
    <citation type="submission" date="2019-10" db="EMBL/GenBank/DDBJ databases">
        <title>Vibrio sp. nov. isolated from a shrimp pond.</title>
        <authorList>
            <person name="Gomez-Gil B."/>
            <person name="Enciso-Ibarra J."/>
            <person name="Enciso-Ibarra K."/>
            <person name="Bolan-Mejia C."/>
        </authorList>
    </citation>
    <scope>NUCLEOTIDE SEQUENCE [LARGE SCALE GENOMIC DNA]</scope>
    <source>
        <strain evidence="9 10">CAIM 722</strain>
    </source>
</reference>
<feature type="transmembrane region" description="Helical" evidence="7">
    <location>
        <begin position="110"/>
        <end position="131"/>
    </location>
</feature>
<dbReference type="InterPro" id="IPR017475">
    <property type="entry name" value="EPS_sugar_tfrase"/>
</dbReference>
<comment type="similarity">
    <text evidence="2">Belongs to the bacterial sugar transferase family.</text>
</comment>
<dbReference type="GO" id="GO:0089702">
    <property type="term" value="F:undecaprenyl-phosphate glucose phosphotransferase activity"/>
    <property type="evidence" value="ECO:0007669"/>
    <property type="project" value="TreeGrafter"/>
</dbReference>
<dbReference type="InterPro" id="IPR003362">
    <property type="entry name" value="Bact_transf"/>
</dbReference>
<protein>
    <submittedName>
        <fullName evidence="9">TIGR03013 family PEP-CTERM/XrtA system glycosyltransferase</fullName>
    </submittedName>
</protein>
<sequence>MNSTLFNGIKPSSVIVIFTDLIAIFCTYFLCNYLLSHYLSPYADIDQKNQWLQTIVFAITISIFILSVGLYNVKLRETFTGIVIRIFACVIFSYLIDKLVYWVINANQPHLYAEYFSAIAFIALVFTRYLLSKTSYQKLGEKNVLVLGAGERAKIIEQYMRRKTDRIGLNFVGFVEMLGDSPDGIKFEKKLDLDEPLETFAIKNHIREIVVACDERRNVLPNESLAACKRLGITITNIVDFFEHETGQVAVTQVYPSWIIYGPSHYYSHLHKALDWTFNTLISLAIFSIVWPFMLVAIIAIKLEDGLTAPVLYSQIRVGLDGKLFSIYKFRSMSIDAEKDGAKWAQTQDPRVTKVGHVLRKYRIDELPQLFNVIRGDMGFVGPRPERPQFTKEFELDIPYYNQRYSVRPGLTGWAQLKYPYGSSKQDAIEKLKYDLYYIKYRGFLFDLLILLRTTEVILFGKGR</sequence>
<comment type="subcellular location">
    <subcellularLocation>
        <location evidence="1">Membrane</location>
        <topology evidence="1">Multi-pass membrane protein</topology>
    </subcellularLocation>
</comment>
<keyword evidence="6 7" id="KW-0472">Membrane</keyword>
<dbReference type="NCBIfam" id="TIGR03025">
    <property type="entry name" value="EPS_sugtrans"/>
    <property type="match status" value="1"/>
</dbReference>
<evidence type="ECO:0000256" key="2">
    <source>
        <dbReference type="ARBA" id="ARBA00006464"/>
    </source>
</evidence>
<proteinExistence type="inferred from homology"/>
<evidence type="ECO:0000256" key="1">
    <source>
        <dbReference type="ARBA" id="ARBA00004141"/>
    </source>
</evidence>
<dbReference type="EMBL" id="WEKT01000060">
    <property type="protein sequence ID" value="MZI95535.1"/>
    <property type="molecule type" value="Genomic_DNA"/>
</dbReference>
<keyword evidence="10" id="KW-1185">Reference proteome</keyword>